<evidence type="ECO:0000313" key="2">
    <source>
        <dbReference type="EMBL" id="BCB96852.1"/>
    </source>
</evidence>
<protein>
    <recommendedName>
        <fullName evidence="1">DUF3417 domain-containing protein</fullName>
    </recommendedName>
</protein>
<dbReference type="Proteomes" id="UP000516360">
    <property type="component" value="Chromosome"/>
</dbReference>
<dbReference type="PANTHER" id="PTHR42655:SF1">
    <property type="entry name" value="GLYCOGEN PHOSPHORYLASE"/>
    <property type="match status" value="1"/>
</dbReference>
<reference evidence="2 3" key="1">
    <citation type="submission" date="2020-03" db="EMBL/GenBank/DDBJ databases">
        <title>Complete genome sequences of two sulfur-disproportionating bacterial strains T55J and Mzg5.</title>
        <authorList>
            <person name="Umezawa K."/>
            <person name="Kojima H."/>
            <person name="Kato Y."/>
            <person name="Fukui M."/>
        </authorList>
    </citation>
    <scope>NUCLEOTIDE SEQUENCE [LARGE SCALE GENOMIC DNA]</scope>
    <source>
        <strain evidence="2 3">T55J</strain>
    </source>
</reference>
<organism evidence="2 3">
    <name type="scientific">Dissulfurispira thermophila</name>
    <dbReference type="NCBI Taxonomy" id="2715679"/>
    <lineage>
        <taxon>Bacteria</taxon>
        <taxon>Pseudomonadati</taxon>
        <taxon>Nitrospirota</taxon>
        <taxon>Thermodesulfovibrionia</taxon>
        <taxon>Thermodesulfovibrionales</taxon>
        <taxon>Dissulfurispiraceae</taxon>
        <taxon>Dissulfurispira</taxon>
    </lineage>
</organism>
<dbReference type="InterPro" id="IPR052182">
    <property type="entry name" value="Glycogen/Maltodextrin_Phosph"/>
</dbReference>
<name>A0A7G1H3Y3_9BACT</name>
<dbReference type="InterPro" id="IPR024517">
    <property type="entry name" value="Glycogen_phosphorylase_DUF3417"/>
</dbReference>
<dbReference type="AlphaFoldDB" id="A0A7G1H3Y3"/>
<sequence length="167" mass="19920">MDDIKERFSFIPERIADLGELAYNLWWSWHPEARMLFKMLDRQIWKESGHNPVRMLKELPHEVLETAVRNEEYLRHYDSVISRFHKEMNTKGGWFSENIADPGAIYELLEKEIIPLFYRVDDDGIPHGWVKVMKEAIKSTGPLFSARRMVKEYAERFYQKALRSADE</sequence>
<dbReference type="KEGG" id="dtp:JZK55_17740"/>
<dbReference type="PANTHER" id="PTHR42655">
    <property type="entry name" value="GLYCOGEN PHOSPHORYLASE"/>
    <property type="match status" value="1"/>
</dbReference>
<proteinExistence type="predicted"/>
<evidence type="ECO:0000259" key="1">
    <source>
        <dbReference type="Pfam" id="PF11897"/>
    </source>
</evidence>
<evidence type="ECO:0000313" key="3">
    <source>
        <dbReference type="Proteomes" id="UP000516360"/>
    </source>
</evidence>
<accession>A0A7G1H3Y3</accession>
<feature type="domain" description="DUF3417" evidence="1">
    <location>
        <begin position="11"/>
        <end position="100"/>
    </location>
</feature>
<dbReference type="Pfam" id="PF11897">
    <property type="entry name" value="DUF3417"/>
    <property type="match status" value="1"/>
</dbReference>
<dbReference type="EMBL" id="AP022873">
    <property type="protein sequence ID" value="BCB96852.1"/>
    <property type="molecule type" value="Genomic_DNA"/>
</dbReference>
<dbReference type="RefSeq" id="WP_207105931.1">
    <property type="nucleotide sequence ID" value="NZ_AP022873.1"/>
</dbReference>
<dbReference type="SUPFAM" id="SSF53756">
    <property type="entry name" value="UDP-Glycosyltransferase/glycogen phosphorylase"/>
    <property type="match status" value="2"/>
</dbReference>
<gene>
    <name evidence="2" type="ORF">JZK55_17740</name>
</gene>
<keyword evidence="3" id="KW-1185">Reference proteome</keyword>